<keyword evidence="2" id="KW-0378">Hydrolase</keyword>
<keyword evidence="1" id="KW-1133">Transmembrane helix</keyword>
<accession>A0A832YY47</accession>
<reference evidence="2" key="1">
    <citation type="journal article" date="2020" name="ISME J.">
        <title>Gammaproteobacteria mediating utilization of methyl-, sulfur- and petroleum organic compounds in deep ocean hydrothermal plumes.</title>
        <authorList>
            <person name="Zhou Z."/>
            <person name="Liu Y."/>
            <person name="Pan J."/>
            <person name="Cron B.R."/>
            <person name="Toner B.M."/>
            <person name="Anantharaman K."/>
            <person name="Breier J.A."/>
            <person name="Dick G.J."/>
            <person name="Li M."/>
        </authorList>
    </citation>
    <scope>NUCLEOTIDE SEQUENCE</scope>
    <source>
        <strain evidence="2">SZUA-1435</strain>
    </source>
</reference>
<gene>
    <name evidence="2" type="ORF">EYH02_03335</name>
</gene>
<evidence type="ECO:0000313" key="2">
    <source>
        <dbReference type="EMBL" id="HIP57086.1"/>
    </source>
</evidence>
<proteinExistence type="predicted"/>
<organism evidence="2 3">
    <name type="scientific">Ignisphaera aggregans</name>
    <dbReference type="NCBI Taxonomy" id="334771"/>
    <lineage>
        <taxon>Archaea</taxon>
        <taxon>Thermoproteota</taxon>
        <taxon>Thermoprotei</taxon>
        <taxon>Desulfurococcales</taxon>
        <taxon>Desulfurococcaceae</taxon>
        <taxon>Ignisphaera</taxon>
    </lineage>
</organism>
<protein>
    <submittedName>
        <fullName evidence="2">Metal-dependent hydrolase</fullName>
    </submittedName>
</protein>
<name>A0A832YY47_9CREN</name>
<dbReference type="EMBL" id="DQTV01000061">
    <property type="protein sequence ID" value="HIP57086.1"/>
    <property type="molecule type" value="Genomic_DNA"/>
</dbReference>
<dbReference type="Proteomes" id="UP000605805">
    <property type="component" value="Unassembled WGS sequence"/>
</dbReference>
<sequence>MPDVLTHFITSYVIASRIAGYRRAVLLCLFGLLPDIDVFLGMHRWCTHSIVIATLIATPLIGVIWLFRSRKLVRIAIAAYLLYAIHIVLDLFTAPTPLLWPAYWEAYMISIEVVGFIEPGAEIGIVPHVELYSEPVKFVVHRVEGPIVSTPGVLIAIALTSLLLIDRIYVP</sequence>
<dbReference type="InterPro" id="IPR007404">
    <property type="entry name" value="YdjM-like"/>
</dbReference>
<comment type="caution">
    <text evidence="2">The sequence shown here is derived from an EMBL/GenBank/DDBJ whole genome shotgun (WGS) entry which is preliminary data.</text>
</comment>
<evidence type="ECO:0000313" key="3">
    <source>
        <dbReference type="Proteomes" id="UP000605805"/>
    </source>
</evidence>
<feature type="transmembrane region" description="Helical" evidence="1">
    <location>
        <begin position="147"/>
        <end position="165"/>
    </location>
</feature>
<feature type="transmembrane region" description="Helical" evidence="1">
    <location>
        <begin position="79"/>
        <end position="100"/>
    </location>
</feature>
<dbReference type="GO" id="GO:0016787">
    <property type="term" value="F:hydrolase activity"/>
    <property type="evidence" value="ECO:0007669"/>
    <property type="project" value="UniProtKB-KW"/>
</dbReference>
<keyword evidence="1" id="KW-0812">Transmembrane</keyword>
<evidence type="ECO:0000256" key="1">
    <source>
        <dbReference type="SAM" id="Phobius"/>
    </source>
</evidence>
<dbReference type="Pfam" id="PF04307">
    <property type="entry name" value="YdjM"/>
    <property type="match status" value="1"/>
</dbReference>
<feature type="transmembrane region" description="Helical" evidence="1">
    <location>
        <begin position="48"/>
        <end position="67"/>
    </location>
</feature>
<keyword evidence="1" id="KW-0472">Membrane</keyword>
<feature type="non-terminal residue" evidence="2">
    <location>
        <position position="171"/>
    </location>
</feature>
<dbReference type="AlphaFoldDB" id="A0A832YY47"/>